<comment type="caution">
    <text evidence="5">The sequence shown here is derived from an EMBL/GenBank/DDBJ whole genome shotgun (WGS) entry which is preliminary data.</text>
</comment>
<keyword evidence="1" id="KW-0450">Lipoyl</keyword>
<dbReference type="InterPro" id="IPR011053">
    <property type="entry name" value="Single_hybrid_motif"/>
</dbReference>
<accession>A0AB34J1H3</accession>
<dbReference type="EMBL" id="JBGBPQ010000015">
    <property type="protein sequence ID" value="KAL1510380.1"/>
    <property type="molecule type" value="Genomic_DNA"/>
</dbReference>
<evidence type="ECO:0000259" key="4">
    <source>
        <dbReference type="PROSITE" id="PS50968"/>
    </source>
</evidence>
<protein>
    <recommendedName>
        <fullName evidence="4">Lipoyl-binding domain-containing protein</fullName>
    </recommendedName>
</protein>
<reference evidence="5 6" key="1">
    <citation type="journal article" date="2024" name="Science">
        <title>Giant polyketide synthase enzymes in the biosynthesis of giant marine polyether toxins.</title>
        <authorList>
            <person name="Fallon T.R."/>
            <person name="Shende V.V."/>
            <person name="Wierzbicki I.H."/>
            <person name="Pendleton A.L."/>
            <person name="Watervoot N.F."/>
            <person name="Auber R.P."/>
            <person name="Gonzalez D.J."/>
            <person name="Wisecaver J.H."/>
            <person name="Moore B.S."/>
        </authorList>
    </citation>
    <scope>NUCLEOTIDE SEQUENCE [LARGE SCALE GENOMIC DNA]</scope>
    <source>
        <strain evidence="5 6">12B1</strain>
    </source>
</reference>
<dbReference type="FunFam" id="2.40.50.100:FF:000010">
    <property type="entry name" value="Acetyltransferase component of pyruvate dehydrogenase complex"/>
    <property type="match status" value="1"/>
</dbReference>
<feature type="compositionally biased region" description="Low complexity" evidence="3">
    <location>
        <begin position="143"/>
        <end position="152"/>
    </location>
</feature>
<dbReference type="InterPro" id="IPR045257">
    <property type="entry name" value="E2/Pdx1"/>
</dbReference>
<dbReference type="PROSITE" id="PS50968">
    <property type="entry name" value="BIOTINYL_LIPOYL"/>
    <property type="match status" value="1"/>
</dbReference>
<dbReference type="AlphaFoldDB" id="A0AB34J1H3"/>
<evidence type="ECO:0000256" key="1">
    <source>
        <dbReference type="ARBA" id="ARBA00022823"/>
    </source>
</evidence>
<dbReference type="SUPFAM" id="SSF51230">
    <property type="entry name" value="Single hybrid motif"/>
    <property type="match status" value="1"/>
</dbReference>
<feature type="compositionally biased region" description="Pro residues" evidence="3">
    <location>
        <begin position="125"/>
        <end position="142"/>
    </location>
</feature>
<feature type="region of interest" description="Disordered" evidence="3">
    <location>
        <begin position="117"/>
        <end position="156"/>
    </location>
</feature>
<feature type="domain" description="Lipoyl-binding" evidence="4">
    <location>
        <begin position="21"/>
        <end position="97"/>
    </location>
</feature>
<dbReference type="Pfam" id="PF00364">
    <property type="entry name" value="Biotin_lipoyl"/>
    <property type="match status" value="1"/>
</dbReference>
<dbReference type="GO" id="GO:0006086">
    <property type="term" value="P:pyruvate decarboxylation to acetyl-CoA"/>
    <property type="evidence" value="ECO:0007669"/>
    <property type="project" value="InterPro"/>
</dbReference>
<dbReference type="Gene3D" id="2.40.50.100">
    <property type="match status" value="1"/>
</dbReference>
<dbReference type="PROSITE" id="PS00189">
    <property type="entry name" value="LIPOYL"/>
    <property type="match status" value="1"/>
</dbReference>
<keyword evidence="2" id="KW-0809">Transit peptide</keyword>
<dbReference type="GO" id="GO:0045254">
    <property type="term" value="C:pyruvate dehydrogenase complex"/>
    <property type="evidence" value="ECO:0007669"/>
    <property type="project" value="InterPro"/>
</dbReference>
<proteinExistence type="predicted"/>
<dbReference type="Proteomes" id="UP001515480">
    <property type="component" value="Unassembled WGS sequence"/>
</dbReference>
<dbReference type="InterPro" id="IPR003016">
    <property type="entry name" value="2-oxoA_DH_lipoyl-BS"/>
</dbReference>
<organism evidence="5 6">
    <name type="scientific">Prymnesium parvum</name>
    <name type="common">Toxic golden alga</name>
    <dbReference type="NCBI Taxonomy" id="97485"/>
    <lineage>
        <taxon>Eukaryota</taxon>
        <taxon>Haptista</taxon>
        <taxon>Haptophyta</taxon>
        <taxon>Prymnesiophyceae</taxon>
        <taxon>Prymnesiales</taxon>
        <taxon>Prymnesiaceae</taxon>
        <taxon>Prymnesium</taxon>
    </lineage>
</organism>
<evidence type="ECO:0000256" key="3">
    <source>
        <dbReference type="SAM" id="MobiDB-lite"/>
    </source>
</evidence>
<dbReference type="CDD" id="cd06849">
    <property type="entry name" value="lipoyl_domain"/>
    <property type="match status" value="1"/>
</dbReference>
<evidence type="ECO:0000256" key="2">
    <source>
        <dbReference type="ARBA" id="ARBA00022946"/>
    </source>
</evidence>
<gene>
    <name evidence="5" type="ORF">AB1Y20_006691</name>
</gene>
<dbReference type="PANTHER" id="PTHR23151:SF90">
    <property type="entry name" value="DIHYDROLIPOYLLYSINE-RESIDUE ACETYLTRANSFERASE COMPONENT OF PYRUVATE DEHYDROGENASE COMPLEX, MITOCHONDRIAL-RELATED"/>
    <property type="match status" value="1"/>
</dbReference>
<dbReference type="InterPro" id="IPR000089">
    <property type="entry name" value="Biotin_lipoyl"/>
</dbReference>
<evidence type="ECO:0000313" key="5">
    <source>
        <dbReference type="EMBL" id="KAL1510380.1"/>
    </source>
</evidence>
<dbReference type="PANTHER" id="PTHR23151">
    <property type="entry name" value="DIHYDROLIPOAMIDE ACETYL/SUCCINYL-TRANSFERASE-RELATED"/>
    <property type="match status" value="1"/>
</dbReference>
<name>A0AB34J1H3_PRYPA</name>
<sequence>MLRAASRLAPRGVRHLAYPAHTVLPFPSLSPTMTSGNISKYLVKVGDEVQPGDRVAEVETDKATVDFDVVDAGFVAKFLLEEGAQDVPVGTPMLVMAESAEDVAAFADYTTAAPAPAPASAAPAPAAPSPAPAPAAPAPAASPAPSSAPAAPVAKGDVSLPTMSGRIYYNETKGWFRA</sequence>
<keyword evidence="6" id="KW-1185">Reference proteome</keyword>
<evidence type="ECO:0000313" key="6">
    <source>
        <dbReference type="Proteomes" id="UP001515480"/>
    </source>
</evidence>